<accession>A0A914Y4N1</accession>
<dbReference type="AlphaFoldDB" id="A0A914Y4N1"/>
<keyword evidence="1" id="KW-1185">Reference proteome</keyword>
<dbReference type="Proteomes" id="UP000887577">
    <property type="component" value="Unplaced"/>
</dbReference>
<dbReference type="WBParaSite" id="PSU_v2.g14193.t1">
    <property type="protein sequence ID" value="PSU_v2.g14193.t1"/>
    <property type="gene ID" value="PSU_v2.g14193"/>
</dbReference>
<reference evidence="2" key="1">
    <citation type="submission" date="2022-11" db="UniProtKB">
        <authorList>
            <consortium name="WormBaseParasite"/>
        </authorList>
    </citation>
    <scope>IDENTIFICATION</scope>
</reference>
<evidence type="ECO:0000313" key="1">
    <source>
        <dbReference type="Proteomes" id="UP000887577"/>
    </source>
</evidence>
<protein>
    <submittedName>
        <fullName evidence="2">Uncharacterized protein</fullName>
    </submittedName>
</protein>
<name>A0A914Y4N1_9BILA</name>
<organism evidence="1 2">
    <name type="scientific">Panagrolaimus superbus</name>
    <dbReference type="NCBI Taxonomy" id="310955"/>
    <lineage>
        <taxon>Eukaryota</taxon>
        <taxon>Metazoa</taxon>
        <taxon>Ecdysozoa</taxon>
        <taxon>Nematoda</taxon>
        <taxon>Chromadorea</taxon>
        <taxon>Rhabditida</taxon>
        <taxon>Tylenchina</taxon>
        <taxon>Panagrolaimomorpha</taxon>
        <taxon>Panagrolaimoidea</taxon>
        <taxon>Panagrolaimidae</taxon>
        <taxon>Panagrolaimus</taxon>
    </lineage>
</organism>
<evidence type="ECO:0000313" key="2">
    <source>
        <dbReference type="WBParaSite" id="PSU_v2.g14193.t1"/>
    </source>
</evidence>
<proteinExistence type="predicted"/>
<sequence length="460" mass="53429">MVRNATTVYLPAKYATYDVPWLQQQHSIFLYKSPTLTYNWSWFKELKIQGLDTTLSTVIELLDQHNCYFVAYGRGVKNIIIGAVKDRSLLEISGETTCNAFKIYNICKEYFDIDNCGEKPFTSKDEITMGNSNIMKMYDEAIIGPITLYPWGSTYETDRLQWSFSVNRGGIFDDGVGFTRFIDVTGHSQFDICHKSIIIPVQQKYWNDWCANSLLKTLEFYNLIADGFDASQSLHQFLTASIVKYFDTAIFQNYYCVNVLGGEFTPSQTLSYQRRTHPFCRYLTPDARRNRLIGIINTTLRRNLGDFWHRNVEKALADLHQFKVNGKPQRTIKIDFVNEIRQRQYQSSAQNNNYRVPYYPSLTPSPTMTSYYHPNRNYNNDYPQHTSNNVGYNRQTHEATTVTYNPPESTVISHEVKHYALGEYPKVLSEHVPDLLNPPTIDPPKNFSNPFQWYLTVLKV</sequence>